<feature type="transmembrane region" description="Helical" evidence="10">
    <location>
        <begin position="459"/>
        <end position="476"/>
    </location>
</feature>
<gene>
    <name evidence="13" type="ORF">GCM10011349_11920</name>
</gene>
<name>A0ABQ2JH04_9SPHN</name>
<feature type="chain" id="PRO_5046892322" evidence="11">
    <location>
        <begin position="30"/>
        <end position="646"/>
    </location>
</feature>
<dbReference type="PANTHER" id="PTHR31632:SF2">
    <property type="entry name" value="PLASMA MEMBRANE IRON PERMEASE"/>
    <property type="match status" value="1"/>
</dbReference>
<evidence type="ECO:0000256" key="6">
    <source>
        <dbReference type="ARBA" id="ARBA00022989"/>
    </source>
</evidence>
<keyword evidence="6 10" id="KW-1133">Transmembrane helix</keyword>
<evidence type="ECO:0000256" key="1">
    <source>
        <dbReference type="ARBA" id="ARBA00004141"/>
    </source>
</evidence>
<evidence type="ECO:0000256" key="5">
    <source>
        <dbReference type="ARBA" id="ARBA00022723"/>
    </source>
</evidence>
<feature type="transmembrane region" description="Helical" evidence="10">
    <location>
        <begin position="388"/>
        <end position="412"/>
    </location>
</feature>
<dbReference type="InterPro" id="IPR009056">
    <property type="entry name" value="Cyt_c-like_dom"/>
</dbReference>
<feature type="transmembrane region" description="Helical" evidence="10">
    <location>
        <begin position="609"/>
        <end position="634"/>
    </location>
</feature>
<evidence type="ECO:0000256" key="7">
    <source>
        <dbReference type="ARBA" id="ARBA00023004"/>
    </source>
</evidence>
<comment type="caution">
    <text evidence="13">The sequence shown here is derived from an EMBL/GenBank/DDBJ whole genome shotgun (WGS) entry which is preliminary data.</text>
</comment>
<feature type="transmembrane region" description="Helical" evidence="10">
    <location>
        <begin position="496"/>
        <end position="514"/>
    </location>
</feature>
<keyword evidence="5 9" id="KW-0479">Metal-binding</keyword>
<comment type="similarity">
    <text evidence="2">Belongs to the oxidase-dependent Fe transporter (OFeT) (TC 9.A.10.1) family.</text>
</comment>
<evidence type="ECO:0000256" key="10">
    <source>
        <dbReference type="SAM" id="Phobius"/>
    </source>
</evidence>
<dbReference type="Proteomes" id="UP000605099">
    <property type="component" value="Unassembled WGS sequence"/>
</dbReference>
<feature type="transmembrane region" description="Helical" evidence="10">
    <location>
        <begin position="534"/>
        <end position="555"/>
    </location>
</feature>
<evidence type="ECO:0000256" key="11">
    <source>
        <dbReference type="SAM" id="SignalP"/>
    </source>
</evidence>
<feature type="domain" description="Cytochrome c" evidence="12">
    <location>
        <begin position="134"/>
        <end position="221"/>
    </location>
</feature>
<comment type="subcellular location">
    <subcellularLocation>
        <location evidence="1">Membrane</location>
        <topology evidence="1">Multi-pass membrane protein</topology>
    </subcellularLocation>
</comment>
<dbReference type="SUPFAM" id="SSF46626">
    <property type="entry name" value="Cytochrome c"/>
    <property type="match status" value="1"/>
</dbReference>
<evidence type="ECO:0000313" key="14">
    <source>
        <dbReference type="Proteomes" id="UP000605099"/>
    </source>
</evidence>
<dbReference type="PANTHER" id="PTHR31632">
    <property type="entry name" value="IRON TRANSPORTER FTH1"/>
    <property type="match status" value="1"/>
</dbReference>
<feature type="transmembrane region" description="Helical" evidence="10">
    <location>
        <begin position="567"/>
        <end position="589"/>
    </location>
</feature>
<evidence type="ECO:0000313" key="13">
    <source>
        <dbReference type="EMBL" id="GGN45641.1"/>
    </source>
</evidence>
<dbReference type="InterPro" id="IPR036909">
    <property type="entry name" value="Cyt_c-like_dom_sf"/>
</dbReference>
<dbReference type="PROSITE" id="PS51007">
    <property type="entry name" value="CYTC"/>
    <property type="match status" value="1"/>
</dbReference>
<organism evidence="13 14">
    <name type="scientific">Novosphingobium indicum</name>
    <dbReference type="NCBI Taxonomy" id="462949"/>
    <lineage>
        <taxon>Bacteria</taxon>
        <taxon>Pseudomonadati</taxon>
        <taxon>Pseudomonadota</taxon>
        <taxon>Alphaproteobacteria</taxon>
        <taxon>Sphingomonadales</taxon>
        <taxon>Sphingomonadaceae</taxon>
        <taxon>Novosphingobium</taxon>
    </lineage>
</organism>
<keyword evidence="14" id="KW-1185">Reference proteome</keyword>
<evidence type="ECO:0000256" key="2">
    <source>
        <dbReference type="ARBA" id="ARBA00008333"/>
    </source>
</evidence>
<keyword evidence="7 9" id="KW-0408">Iron</keyword>
<proteinExistence type="inferred from homology"/>
<sequence length="646" mass="68628">MPVPFRLRFLVSLMTVFAGLMLNPAGARAEAGEAQTVWRLLDYVAVDYGGAVSNGRVTSSAEYAEMTEFSATIRSGIAALPAKAERARLIVEAEGLQTAIASKAAPDIVAQKARSLASDLLAAYPVPLAPAKAPDPARGAALYAEHCASCHGANGDGHGPQAAGLDPPPIAFTDTERARKRSLFALYQVIDQGLDGTAMQSFADMPSQDRWALATYVGSLAFKDAAAGERFWKSDLALRQRIPDLQTLATMTPENLGRTIDQDKADAAMGYLRANPQALNVATPASLTVAREKLRQSLAAYREGDRQAAKRLALSAYLDGFEPVEPILAARDATLMARIEGAMGEYRAAIRRGVTAEELAGKEAVLESLFADVEAVLSPDAASDASTFIGALTILLREGLEALLIVVAMIAFLRKADRPEVVPYVHGGWIAALVAGGATWAVATYAIGISGASRELTEGFGSLFAAVVLVSVGIWMHGKSQAESWQRYIDKVLGKALSRSSAWFLFGLAFLVVYREAFETILFFAALAAQGRGSVIAAGTAAAIAFLAAIAWAMLRYSRSLPIGKFFTYSSALIAVLAVVLAGKGTAALQEAGLIDITPVAYVPRLSMLGIFPALQPLLLQLLTVVSLWIGFWYNGRKNVVRSAVE</sequence>
<keyword evidence="3 9" id="KW-0349">Heme</keyword>
<feature type="signal peptide" evidence="11">
    <location>
        <begin position="1"/>
        <end position="29"/>
    </location>
</feature>
<dbReference type="EMBL" id="BMLK01000005">
    <property type="protein sequence ID" value="GGN45641.1"/>
    <property type="molecule type" value="Genomic_DNA"/>
</dbReference>
<dbReference type="Pfam" id="PF03239">
    <property type="entry name" value="FTR1"/>
    <property type="match status" value="1"/>
</dbReference>
<evidence type="ECO:0000256" key="3">
    <source>
        <dbReference type="ARBA" id="ARBA00022617"/>
    </source>
</evidence>
<dbReference type="Gene3D" id="1.10.760.10">
    <property type="entry name" value="Cytochrome c-like domain"/>
    <property type="match status" value="1"/>
</dbReference>
<dbReference type="Pfam" id="PF13442">
    <property type="entry name" value="Cytochrome_CBB3"/>
    <property type="match status" value="1"/>
</dbReference>
<accession>A0ABQ2JH04</accession>
<keyword evidence="4 10" id="KW-0812">Transmembrane</keyword>
<evidence type="ECO:0000256" key="8">
    <source>
        <dbReference type="ARBA" id="ARBA00023136"/>
    </source>
</evidence>
<protein>
    <submittedName>
        <fullName evidence="13">Cystathionine gamma-synthase</fullName>
    </submittedName>
</protein>
<feature type="transmembrane region" description="Helical" evidence="10">
    <location>
        <begin position="424"/>
        <end position="447"/>
    </location>
</feature>
<keyword evidence="8 10" id="KW-0472">Membrane</keyword>
<evidence type="ECO:0000259" key="12">
    <source>
        <dbReference type="PROSITE" id="PS51007"/>
    </source>
</evidence>
<dbReference type="InterPro" id="IPR004923">
    <property type="entry name" value="FTR1/Fip1/EfeU"/>
</dbReference>
<evidence type="ECO:0000256" key="9">
    <source>
        <dbReference type="PROSITE-ProRule" id="PRU00433"/>
    </source>
</evidence>
<reference evidence="14" key="1">
    <citation type="journal article" date="2019" name="Int. J. Syst. Evol. Microbiol.">
        <title>The Global Catalogue of Microorganisms (GCM) 10K type strain sequencing project: providing services to taxonomists for standard genome sequencing and annotation.</title>
        <authorList>
            <consortium name="The Broad Institute Genomics Platform"/>
            <consortium name="The Broad Institute Genome Sequencing Center for Infectious Disease"/>
            <person name="Wu L."/>
            <person name="Ma J."/>
        </authorList>
    </citation>
    <scope>NUCLEOTIDE SEQUENCE [LARGE SCALE GENOMIC DNA]</scope>
    <source>
        <strain evidence="14">CGMCC 1.6784</strain>
    </source>
</reference>
<keyword evidence="11" id="KW-0732">Signal</keyword>
<evidence type="ECO:0000256" key="4">
    <source>
        <dbReference type="ARBA" id="ARBA00022692"/>
    </source>
</evidence>